<dbReference type="GO" id="GO:0004721">
    <property type="term" value="F:phosphoprotein phosphatase activity"/>
    <property type="evidence" value="ECO:0007669"/>
    <property type="project" value="InterPro"/>
</dbReference>
<sequence>MYRKLLLFAALCLGLPGGYLAQLQLRGNFHPVLEGVAYRSAQPSGDDLDRWITETGIRSVINLRGEHTGTDWYDAEIAASARLNLVHYDFGMSAGKALSQDRAQQLLALLRAAPKPVLIHCKSGADRTGLASALLLAALSQDEEMAEAQISFRYGHISIPHTAAWPMDQSWEALEPWLGFSS</sequence>
<protein>
    <submittedName>
        <fullName evidence="2">Protein tyrosine phosphatase</fullName>
    </submittedName>
</protein>
<dbReference type="Pfam" id="PF13350">
    <property type="entry name" value="Y_phosphatase3"/>
    <property type="match status" value="1"/>
</dbReference>
<dbReference type="AlphaFoldDB" id="A0A8J8MUY1"/>
<dbReference type="Gene3D" id="3.90.190.10">
    <property type="entry name" value="Protein tyrosine phosphatase superfamily"/>
    <property type="match status" value="1"/>
</dbReference>
<dbReference type="InterPro" id="IPR016130">
    <property type="entry name" value="Tyr_Pase_AS"/>
</dbReference>
<accession>A0A8J8MUY1</accession>
<evidence type="ECO:0000313" key="2">
    <source>
        <dbReference type="EMBL" id="QUS36891.1"/>
    </source>
</evidence>
<keyword evidence="3" id="KW-1185">Reference proteome</keyword>
<organism evidence="2 3">
    <name type="scientific">Falsirhodobacter algicola</name>
    <dbReference type="NCBI Taxonomy" id="2692330"/>
    <lineage>
        <taxon>Bacteria</taxon>
        <taxon>Pseudomonadati</taxon>
        <taxon>Pseudomonadota</taxon>
        <taxon>Alphaproteobacteria</taxon>
        <taxon>Rhodobacterales</taxon>
        <taxon>Paracoccaceae</taxon>
        <taxon>Falsirhodobacter</taxon>
    </lineage>
</organism>
<dbReference type="KEGG" id="fap:GR316_05010"/>
<dbReference type="SUPFAM" id="SSF52799">
    <property type="entry name" value="(Phosphotyrosine protein) phosphatases II"/>
    <property type="match status" value="1"/>
</dbReference>
<comment type="similarity">
    <text evidence="1">Belongs to the protein-tyrosine phosphatase family.</text>
</comment>
<reference evidence="2" key="1">
    <citation type="submission" date="2020-01" db="EMBL/GenBank/DDBJ databases">
        <authorList>
            <person name="Yang Y."/>
            <person name="Kwon Y.M."/>
        </authorList>
    </citation>
    <scope>NUCLEOTIDE SEQUENCE</scope>
    <source>
        <strain evidence="2">PG104</strain>
    </source>
</reference>
<name>A0A8J8MUY1_9RHOB</name>
<evidence type="ECO:0000256" key="1">
    <source>
        <dbReference type="ARBA" id="ARBA00009580"/>
    </source>
</evidence>
<dbReference type="InterPro" id="IPR029021">
    <property type="entry name" value="Prot-tyrosine_phosphatase-like"/>
</dbReference>
<gene>
    <name evidence="2" type="ORF">GR316_05010</name>
</gene>
<proteinExistence type="inferred from homology"/>
<evidence type="ECO:0000313" key="3">
    <source>
        <dbReference type="Proteomes" id="UP000679284"/>
    </source>
</evidence>
<dbReference type="PANTHER" id="PTHR31126:SF72">
    <property type="entry name" value="DUAL SPECIFICITY PROTEIN PHOSPHATASE TPBA"/>
    <property type="match status" value="1"/>
</dbReference>
<dbReference type="PANTHER" id="PTHR31126">
    <property type="entry name" value="TYROSINE-PROTEIN PHOSPHATASE"/>
    <property type="match status" value="1"/>
</dbReference>
<dbReference type="Proteomes" id="UP000679284">
    <property type="component" value="Chromosome"/>
</dbReference>
<dbReference type="EMBL" id="CP047289">
    <property type="protein sequence ID" value="QUS36891.1"/>
    <property type="molecule type" value="Genomic_DNA"/>
</dbReference>
<dbReference type="InterPro" id="IPR026893">
    <property type="entry name" value="Tyr/Ser_Pase_IphP-type"/>
</dbReference>
<dbReference type="PROSITE" id="PS00383">
    <property type="entry name" value="TYR_PHOSPHATASE_1"/>
    <property type="match status" value="1"/>
</dbReference>